<comment type="subcellular location">
    <subcellularLocation>
        <location evidence="1">Cell surface</location>
    </subcellularLocation>
</comment>
<dbReference type="EMBL" id="JAWDIQ010000001">
    <property type="protein sequence ID" value="MDY0408431.1"/>
    <property type="molecule type" value="Genomic_DNA"/>
</dbReference>
<feature type="transmembrane region" description="Helical" evidence="3">
    <location>
        <begin position="12"/>
        <end position="36"/>
    </location>
</feature>
<dbReference type="SUPFAM" id="SSF54523">
    <property type="entry name" value="Pili subunits"/>
    <property type="match status" value="1"/>
</dbReference>
<dbReference type="InterPro" id="IPR016785">
    <property type="entry name" value="ComGD"/>
</dbReference>
<keyword evidence="3" id="KW-1133">Transmembrane helix</keyword>
<sequence length="147" mass="17043">MKKVSIKQYNGFTLIETIICLSILSIMLLFTIPITYTTIDKQKETQFLNNLQSDILFLQNMSINKRGHDIHVEFLSHHYLIYTGLFNFPTMRQYPNGWEALPQSMQKISFTNGYITPAGSVLFRTSTKEIRVVFPLGKGRGYIRVEE</sequence>
<keyword evidence="3" id="KW-0472">Membrane</keyword>
<organism evidence="4 5">
    <name type="scientific">Paracerasibacillus soli</name>
    <dbReference type="NCBI Taxonomy" id="480284"/>
    <lineage>
        <taxon>Bacteria</taxon>
        <taxon>Bacillati</taxon>
        <taxon>Bacillota</taxon>
        <taxon>Bacilli</taxon>
        <taxon>Bacillales</taxon>
        <taxon>Bacillaceae</taxon>
        <taxon>Paracerasibacillus</taxon>
    </lineage>
</organism>
<evidence type="ECO:0000313" key="5">
    <source>
        <dbReference type="Proteomes" id="UP001275315"/>
    </source>
</evidence>
<dbReference type="InterPro" id="IPR045584">
    <property type="entry name" value="Pilin-like"/>
</dbReference>
<protein>
    <submittedName>
        <fullName evidence="4">Type II secretion system protein</fullName>
    </submittedName>
</protein>
<proteinExistence type="predicted"/>
<keyword evidence="5" id="KW-1185">Reference proteome</keyword>
<dbReference type="Proteomes" id="UP001275315">
    <property type="component" value="Unassembled WGS sequence"/>
</dbReference>
<name>A0ABU5CRD4_9BACI</name>
<dbReference type="Pfam" id="PF07963">
    <property type="entry name" value="N_methyl"/>
    <property type="match status" value="1"/>
</dbReference>
<accession>A0ABU5CRD4</accession>
<reference evidence="4 5" key="1">
    <citation type="submission" date="2023-10" db="EMBL/GenBank/DDBJ databases">
        <title>Virgibacillus soli CC-YMP-6 genome.</title>
        <authorList>
            <person name="Miliotis G."/>
            <person name="Sengupta P."/>
            <person name="Hameed A."/>
            <person name="Chuvochina M."/>
            <person name="Mcdonagh F."/>
            <person name="Simpson A.C."/>
            <person name="Singh N.K."/>
            <person name="Rekha P.D."/>
            <person name="Raman K."/>
            <person name="Hugenholtz P."/>
            <person name="Venkateswaran K."/>
        </authorList>
    </citation>
    <scope>NUCLEOTIDE SEQUENCE [LARGE SCALE GENOMIC DNA]</scope>
    <source>
        <strain evidence="4 5">CC-YMP-6</strain>
    </source>
</reference>
<keyword evidence="3" id="KW-0812">Transmembrane</keyword>
<dbReference type="InterPro" id="IPR012902">
    <property type="entry name" value="N_methyl_site"/>
</dbReference>
<evidence type="ECO:0000256" key="3">
    <source>
        <dbReference type="SAM" id="Phobius"/>
    </source>
</evidence>
<gene>
    <name evidence="4" type="ORF">RWD45_07495</name>
</gene>
<comment type="caution">
    <text evidence="4">The sequence shown here is derived from an EMBL/GenBank/DDBJ whole genome shotgun (WGS) entry which is preliminary data.</text>
</comment>
<evidence type="ECO:0000256" key="1">
    <source>
        <dbReference type="ARBA" id="ARBA00004241"/>
    </source>
</evidence>
<dbReference type="NCBIfam" id="TIGR02532">
    <property type="entry name" value="IV_pilin_GFxxxE"/>
    <property type="match status" value="1"/>
</dbReference>
<evidence type="ECO:0000313" key="4">
    <source>
        <dbReference type="EMBL" id="MDY0408431.1"/>
    </source>
</evidence>
<keyword evidence="2" id="KW-0178">Competence</keyword>
<dbReference type="PIRSF" id="PIRSF021292">
    <property type="entry name" value="Competence_ComGD"/>
    <property type="match status" value="1"/>
</dbReference>
<evidence type="ECO:0000256" key="2">
    <source>
        <dbReference type="ARBA" id="ARBA00023287"/>
    </source>
</evidence>
<dbReference type="RefSeq" id="WP_320379165.1">
    <property type="nucleotide sequence ID" value="NZ_JAWDIQ010000001.1"/>
</dbReference>